<evidence type="ECO:0000259" key="1">
    <source>
        <dbReference type="PROSITE" id="PS50076"/>
    </source>
</evidence>
<accession>A0A6P1NJ40</accession>
<dbReference type="RefSeq" id="WP_160618758.1">
    <property type="nucleotide sequence ID" value="NZ_CP047652.1"/>
</dbReference>
<dbReference type="InterPro" id="IPR001623">
    <property type="entry name" value="DnaJ_domain"/>
</dbReference>
<proteinExistence type="predicted"/>
<dbReference type="Pfam" id="PF00226">
    <property type="entry name" value="DnaJ"/>
    <property type="match status" value="1"/>
</dbReference>
<dbReference type="Proteomes" id="UP000463975">
    <property type="component" value="Chromosome"/>
</dbReference>
<sequence>MQRRTSKFKAFDPDPEAPNKLCDHPDCDEAAGYRAPKGRDNLRNYYWFCLEHVRQYNSKWDFYKGMTPGQIEAQLRADTSWQRPSWKLGSIGGAAKPNFTIDDLDDPHDLLREHRNARRTKKPVEKIKEPIKQALATLNLVWPTTLEDVKIRYRHLARRYHPDANIGDKKAEEHFKAVGTAYTTLKEHFSSSSS</sequence>
<dbReference type="PROSITE" id="PS50076">
    <property type="entry name" value="DNAJ_2"/>
    <property type="match status" value="1"/>
</dbReference>
<evidence type="ECO:0000313" key="2">
    <source>
        <dbReference type="EMBL" id="QHI95682.1"/>
    </source>
</evidence>
<evidence type="ECO:0000313" key="3">
    <source>
        <dbReference type="Proteomes" id="UP000463975"/>
    </source>
</evidence>
<dbReference type="EMBL" id="CP047652">
    <property type="protein sequence ID" value="QHI95682.1"/>
    <property type="molecule type" value="Genomic_DNA"/>
</dbReference>
<dbReference type="AlphaFoldDB" id="A0A6P1NJ40"/>
<feature type="domain" description="J" evidence="1">
    <location>
        <begin position="133"/>
        <end position="190"/>
    </location>
</feature>
<dbReference type="InterPro" id="IPR036869">
    <property type="entry name" value="J_dom_sf"/>
</dbReference>
<dbReference type="PRINTS" id="PR00625">
    <property type="entry name" value="JDOMAIN"/>
</dbReference>
<dbReference type="Gene3D" id="1.10.287.110">
    <property type="entry name" value="DnaJ domain"/>
    <property type="match status" value="1"/>
</dbReference>
<organism evidence="2 3">
    <name type="scientific">Aristophania vespae</name>
    <dbReference type="NCBI Taxonomy" id="2697033"/>
    <lineage>
        <taxon>Bacteria</taxon>
        <taxon>Pseudomonadati</taxon>
        <taxon>Pseudomonadota</taxon>
        <taxon>Alphaproteobacteria</taxon>
        <taxon>Acetobacterales</taxon>
        <taxon>Acetobacteraceae</taxon>
        <taxon>Aristophania</taxon>
    </lineage>
</organism>
<name>A0A6P1NJ40_9PROT</name>
<dbReference type="KEGG" id="bomb:GT348_04880"/>
<protein>
    <submittedName>
        <fullName evidence="2">DnaJ domain-containing protein</fullName>
    </submittedName>
</protein>
<dbReference type="SMART" id="SM00271">
    <property type="entry name" value="DnaJ"/>
    <property type="match status" value="1"/>
</dbReference>
<dbReference type="SUPFAM" id="SSF46565">
    <property type="entry name" value="Chaperone J-domain"/>
    <property type="match status" value="1"/>
</dbReference>
<reference evidence="2 3" key="1">
    <citation type="submission" date="2020-01" db="EMBL/GenBank/DDBJ databases">
        <title>Genome sequencing of strain KACC 21507.</title>
        <authorList>
            <person name="Heo J."/>
            <person name="Kim S.-J."/>
            <person name="Kim J.-S."/>
            <person name="Hong S.-B."/>
            <person name="Kwon S.-W."/>
        </authorList>
    </citation>
    <scope>NUCLEOTIDE SEQUENCE [LARGE SCALE GENOMIC DNA]</scope>
    <source>
        <strain evidence="2 3">KACC 21507</strain>
    </source>
</reference>
<keyword evidence="3" id="KW-1185">Reference proteome</keyword>
<dbReference type="CDD" id="cd06257">
    <property type="entry name" value="DnaJ"/>
    <property type="match status" value="1"/>
</dbReference>
<gene>
    <name evidence="2" type="ORF">GT348_04880</name>
</gene>